<sequence length="171" mass="19756">MTLKCNYSYIPANEHTSVRASAQNAKVSFKNTRETSRVLRGKKIDEAIKYLNNVIQHKQCVPMRRYARGCGRTRQAREFKTQRGRWPEKSCKLFLWLLENIKSNADAKKLSSDDLVITHVQVNKAPKTYGRLHRAHGRITPYNSSPCHVNMVAEKQVKEIKDGEQRMIEAN</sequence>
<dbReference type="InterPro" id="IPR001063">
    <property type="entry name" value="Ribosomal_uL22"/>
</dbReference>
<keyword evidence="2 4" id="KW-0689">Ribosomal protein</keyword>
<dbReference type="SUPFAM" id="SSF54843">
    <property type="entry name" value="Ribosomal protein L22"/>
    <property type="match status" value="1"/>
</dbReference>
<dbReference type="PANTHER" id="PTHR11593:SF10">
    <property type="entry name" value="60S RIBOSOMAL PROTEIN L17"/>
    <property type="match status" value="1"/>
</dbReference>
<protein>
    <submittedName>
        <fullName evidence="5">Ribosomal protein L22</fullName>
    </submittedName>
</protein>
<dbReference type="EMBL" id="AFBI03000088">
    <property type="protein sequence ID" value="EJW02134.1"/>
    <property type="molecule type" value="Genomic_DNA"/>
</dbReference>
<dbReference type="Pfam" id="PF00237">
    <property type="entry name" value="Ribosomal_L22"/>
    <property type="match status" value="1"/>
</dbReference>
<evidence type="ECO:0000256" key="3">
    <source>
        <dbReference type="ARBA" id="ARBA00023274"/>
    </source>
</evidence>
<comment type="caution">
    <text evidence="5">The sequence shown here is derived from an EMBL/GenBank/DDBJ whole genome shotgun (WGS) entry which is preliminary data.</text>
</comment>
<evidence type="ECO:0000256" key="4">
    <source>
        <dbReference type="RuleBase" id="RU004005"/>
    </source>
</evidence>
<dbReference type="GO" id="GO:0002181">
    <property type="term" value="P:cytoplasmic translation"/>
    <property type="evidence" value="ECO:0007669"/>
    <property type="project" value="TreeGrafter"/>
</dbReference>
<dbReference type="VEuPathDB" id="MicrosporidiaDB:EDEG_03422"/>
<dbReference type="PANTHER" id="PTHR11593">
    <property type="entry name" value="60S RIBOSOMAL PROTEIN L17"/>
    <property type="match status" value="1"/>
</dbReference>
<dbReference type="CDD" id="cd00336">
    <property type="entry name" value="Ribosomal_L22"/>
    <property type="match status" value="1"/>
</dbReference>
<dbReference type="FunCoup" id="J9D3M0">
    <property type="interactions" value="168"/>
</dbReference>
<organism evidence="5 6">
    <name type="scientific">Edhazardia aedis (strain USNM 41457)</name>
    <name type="common">Microsporidian parasite</name>
    <dbReference type="NCBI Taxonomy" id="1003232"/>
    <lineage>
        <taxon>Eukaryota</taxon>
        <taxon>Fungi</taxon>
        <taxon>Fungi incertae sedis</taxon>
        <taxon>Microsporidia</taxon>
        <taxon>Edhazardia</taxon>
    </lineage>
</organism>
<keyword evidence="6" id="KW-1185">Reference proteome</keyword>
<evidence type="ECO:0000256" key="2">
    <source>
        <dbReference type="ARBA" id="ARBA00022980"/>
    </source>
</evidence>
<evidence type="ECO:0000313" key="6">
    <source>
        <dbReference type="Proteomes" id="UP000003163"/>
    </source>
</evidence>
<dbReference type="HOGENOM" id="CLU_083987_0_1_1"/>
<proteinExistence type="inferred from homology"/>
<accession>J9D3M0</accession>
<dbReference type="GO" id="GO:0022625">
    <property type="term" value="C:cytosolic large ribosomal subunit"/>
    <property type="evidence" value="ECO:0007669"/>
    <property type="project" value="TreeGrafter"/>
</dbReference>
<dbReference type="InterPro" id="IPR005721">
    <property type="entry name" value="Ribosomal_uL22_euk/arc"/>
</dbReference>
<keyword evidence="3 4" id="KW-0687">Ribonucleoprotein</keyword>
<dbReference type="GO" id="GO:0003735">
    <property type="term" value="F:structural constituent of ribosome"/>
    <property type="evidence" value="ECO:0007669"/>
    <property type="project" value="InterPro"/>
</dbReference>
<dbReference type="Gene3D" id="3.90.470.10">
    <property type="entry name" value="Ribosomal protein L22/L17"/>
    <property type="match status" value="1"/>
</dbReference>
<name>J9D3M0_EDHAE</name>
<dbReference type="InParanoid" id="J9D3M0"/>
<evidence type="ECO:0000313" key="5">
    <source>
        <dbReference type="EMBL" id="EJW02134.1"/>
    </source>
</evidence>
<comment type="similarity">
    <text evidence="1 4">Belongs to the universal ribosomal protein uL22 family.</text>
</comment>
<dbReference type="OMA" id="IKRMHIR"/>
<dbReference type="STRING" id="1003232.J9D3M0"/>
<dbReference type="AlphaFoldDB" id="J9D3M0"/>
<dbReference type="InterPro" id="IPR036394">
    <property type="entry name" value="Ribosomal_uL22_sf"/>
</dbReference>
<evidence type="ECO:0000256" key="1">
    <source>
        <dbReference type="ARBA" id="ARBA00009451"/>
    </source>
</evidence>
<reference evidence="6" key="2">
    <citation type="submission" date="2015-07" db="EMBL/GenBank/DDBJ databases">
        <title>Contrasting host-pathogen interactions and genome evolution in two generalist and specialist microsporidian pathogens of mosquitoes.</title>
        <authorList>
            <consortium name="The Broad Institute Genomics Platform"/>
            <consortium name="The Broad Institute Genome Sequencing Center for Infectious Disease"/>
            <person name="Cuomo C.A."/>
            <person name="Sanscrainte N.D."/>
            <person name="Goldberg J.M."/>
            <person name="Heiman D."/>
            <person name="Young S."/>
            <person name="Zeng Q."/>
            <person name="Becnel J.J."/>
            <person name="Birren B.W."/>
        </authorList>
    </citation>
    <scope>NUCLEOTIDE SEQUENCE [LARGE SCALE GENOMIC DNA]</scope>
    <source>
        <strain evidence="6">USNM 41457</strain>
    </source>
</reference>
<dbReference type="NCBIfam" id="TIGR01038">
    <property type="entry name" value="uL22_arch_euk"/>
    <property type="match status" value="1"/>
</dbReference>
<reference evidence="5 6" key="1">
    <citation type="submission" date="2011-08" db="EMBL/GenBank/DDBJ databases">
        <authorList>
            <person name="Liu Z.J."/>
            <person name="Shi F.L."/>
            <person name="Lu J.Q."/>
            <person name="Li M."/>
            <person name="Wang Z.L."/>
        </authorList>
    </citation>
    <scope>NUCLEOTIDE SEQUENCE [LARGE SCALE GENOMIC DNA]</scope>
    <source>
        <strain evidence="5 6">USNM 41457</strain>
    </source>
</reference>
<gene>
    <name evidence="5" type="ORF">EDEG_03422</name>
</gene>
<dbReference type="OrthoDB" id="10254664at2759"/>
<dbReference type="Proteomes" id="UP000003163">
    <property type="component" value="Unassembled WGS sequence"/>
</dbReference>